<evidence type="ECO:0000256" key="1">
    <source>
        <dbReference type="SAM" id="SignalP"/>
    </source>
</evidence>
<protein>
    <submittedName>
        <fullName evidence="2">Glycine rich superfamily member</fullName>
    </submittedName>
</protein>
<name>A0A131YD19_RHIAP</name>
<sequence>MARLLVLCTFAAMVACAMAAVQQTINRASGPRVGGSSVGVGGARPGAGWVGYPGGGWGGWGYPGGWGGWGGYPGGWGSWGWGAYPGGSGSWGLGQQQQQQQQRA</sequence>
<keyword evidence="1" id="KW-0732">Signal</keyword>
<dbReference type="AlphaFoldDB" id="A0A131YD19"/>
<feature type="chain" id="PRO_5007284673" evidence="1">
    <location>
        <begin position="20"/>
        <end position="104"/>
    </location>
</feature>
<proteinExistence type="predicted"/>
<feature type="signal peptide" evidence="1">
    <location>
        <begin position="1"/>
        <end position="19"/>
    </location>
</feature>
<evidence type="ECO:0000313" key="2">
    <source>
        <dbReference type="EMBL" id="JAP77179.1"/>
    </source>
</evidence>
<accession>A0A131YD19</accession>
<organism evidence="2">
    <name type="scientific">Rhipicephalus appendiculatus</name>
    <name type="common">Brown ear tick</name>
    <dbReference type="NCBI Taxonomy" id="34631"/>
    <lineage>
        <taxon>Eukaryota</taxon>
        <taxon>Metazoa</taxon>
        <taxon>Ecdysozoa</taxon>
        <taxon>Arthropoda</taxon>
        <taxon>Chelicerata</taxon>
        <taxon>Arachnida</taxon>
        <taxon>Acari</taxon>
        <taxon>Parasitiformes</taxon>
        <taxon>Ixodida</taxon>
        <taxon>Ixodoidea</taxon>
        <taxon>Ixodidae</taxon>
        <taxon>Rhipicephalinae</taxon>
        <taxon>Rhipicephalus</taxon>
        <taxon>Rhipicephalus</taxon>
    </lineage>
</organism>
<dbReference type="PROSITE" id="PS51257">
    <property type="entry name" value="PROKAR_LIPOPROTEIN"/>
    <property type="match status" value="1"/>
</dbReference>
<reference evidence="2" key="1">
    <citation type="journal article" date="2016" name="Ticks Tick Borne Dis.">
        <title>De novo assembly and annotation of the salivary gland transcriptome of Rhipicephalus appendiculatus male and female ticks during blood feeding.</title>
        <authorList>
            <person name="de Castro M.H."/>
            <person name="de Klerk D."/>
            <person name="Pienaar R."/>
            <person name="Latif A.A."/>
            <person name="Rees D.J."/>
            <person name="Mans B.J."/>
        </authorList>
    </citation>
    <scope>NUCLEOTIDE SEQUENCE</scope>
    <source>
        <tissue evidence="2">Salivary glands</tissue>
    </source>
</reference>
<dbReference type="EMBL" id="GEDV01011378">
    <property type="protein sequence ID" value="JAP77179.1"/>
    <property type="molecule type" value="Transcribed_RNA"/>
</dbReference>